<dbReference type="Proteomes" id="UP001139981">
    <property type="component" value="Unassembled WGS sequence"/>
</dbReference>
<keyword evidence="2" id="KW-1185">Reference proteome</keyword>
<evidence type="ECO:0000313" key="2">
    <source>
        <dbReference type="Proteomes" id="UP001139981"/>
    </source>
</evidence>
<proteinExistence type="predicted"/>
<comment type="caution">
    <text evidence="1">The sequence shown here is derived from an EMBL/GenBank/DDBJ whole genome shotgun (WGS) entry which is preliminary data.</text>
</comment>
<sequence length="151" mass="16863">MASRKGSRRSGGSHSRSRSHSRRPSNPRFEEFAPSLDDSDDDAPEDLRSSQPDSTAASASWQQAATGGSGGGGGSQLIIDALKERIREQDRLLQSVQKCLICLEHYEKPCTSINCWHVYCEKCWLHTLATKKLCPQCQQITQPTDLRRVYL</sequence>
<accession>A0ACC1LXF9</accession>
<name>A0ACC1LXF9_9FUNG</name>
<organism evidence="1 2">
    <name type="scientific">Coemansia aciculifera</name>
    <dbReference type="NCBI Taxonomy" id="417176"/>
    <lineage>
        <taxon>Eukaryota</taxon>
        <taxon>Fungi</taxon>
        <taxon>Fungi incertae sedis</taxon>
        <taxon>Zoopagomycota</taxon>
        <taxon>Kickxellomycotina</taxon>
        <taxon>Kickxellomycetes</taxon>
        <taxon>Kickxellales</taxon>
        <taxon>Kickxellaceae</taxon>
        <taxon>Coemansia</taxon>
    </lineage>
</organism>
<reference evidence="1" key="1">
    <citation type="submission" date="2022-07" db="EMBL/GenBank/DDBJ databases">
        <title>Phylogenomic reconstructions and comparative analyses of Kickxellomycotina fungi.</title>
        <authorList>
            <person name="Reynolds N.K."/>
            <person name="Stajich J.E."/>
            <person name="Barry K."/>
            <person name="Grigoriev I.V."/>
            <person name="Crous P."/>
            <person name="Smith M.E."/>
        </authorList>
    </citation>
    <scope>NUCLEOTIDE SEQUENCE</scope>
    <source>
        <strain evidence="1">CBS 190363</strain>
    </source>
</reference>
<evidence type="ECO:0000313" key="1">
    <source>
        <dbReference type="EMBL" id="KAJ2888924.1"/>
    </source>
</evidence>
<protein>
    <submittedName>
        <fullName evidence="1">Uncharacterized protein</fullName>
    </submittedName>
</protein>
<dbReference type="EMBL" id="JANBVB010001962">
    <property type="protein sequence ID" value="KAJ2888924.1"/>
    <property type="molecule type" value="Genomic_DNA"/>
</dbReference>
<gene>
    <name evidence="1" type="ORF">IWW38_004861</name>
</gene>